<evidence type="ECO:0000313" key="3">
    <source>
        <dbReference type="Proteomes" id="UP000646827"/>
    </source>
</evidence>
<comment type="caution">
    <text evidence="2">The sequence shown here is derived from an EMBL/GenBank/DDBJ whole genome shotgun (WGS) entry which is preliminary data.</text>
</comment>
<name>A0A8H7VH64_9FUNG</name>
<dbReference type="EMBL" id="JAEPRB010000214">
    <property type="protein sequence ID" value="KAG2218722.1"/>
    <property type="molecule type" value="Genomic_DNA"/>
</dbReference>
<evidence type="ECO:0000256" key="1">
    <source>
        <dbReference type="SAM" id="MobiDB-lite"/>
    </source>
</evidence>
<dbReference type="Proteomes" id="UP000646827">
    <property type="component" value="Unassembled WGS sequence"/>
</dbReference>
<accession>A0A8H7VH64</accession>
<sequence>MNIEQFYNNKSNNDDDESLIEKKELKPTLPPPPPPPLEDVNGYQKNMFRYCAVLIEKEKIDKTLERHLQLGISGIIGIRSF</sequence>
<feature type="region of interest" description="Disordered" evidence="1">
    <location>
        <begin position="1"/>
        <end position="41"/>
    </location>
</feature>
<organism evidence="2 3">
    <name type="scientific">Circinella minor</name>
    <dbReference type="NCBI Taxonomy" id="1195481"/>
    <lineage>
        <taxon>Eukaryota</taxon>
        <taxon>Fungi</taxon>
        <taxon>Fungi incertae sedis</taxon>
        <taxon>Mucoromycota</taxon>
        <taxon>Mucoromycotina</taxon>
        <taxon>Mucoromycetes</taxon>
        <taxon>Mucorales</taxon>
        <taxon>Lichtheimiaceae</taxon>
        <taxon>Circinella</taxon>
    </lineage>
</organism>
<gene>
    <name evidence="2" type="ORF">INT45_002430</name>
</gene>
<feature type="compositionally biased region" description="Pro residues" evidence="1">
    <location>
        <begin position="28"/>
        <end position="37"/>
    </location>
</feature>
<proteinExistence type="predicted"/>
<evidence type="ECO:0000313" key="2">
    <source>
        <dbReference type="EMBL" id="KAG2218722.1"/>
    </source>
</evidence>
<keyword evidence="3" id="KW-1185">Reference proteome</keyword>
<protein>
    <submittedName>
        <fullName evidence="2">Uncharacterized protein</fullName>
    </submittedName>
</protein>
<reference evidence="2 3" key="1">
    <citation type="submission" date="2020-12" db="EMBL/GenBank/DDBJ databases">
        <title>Metabolic potential, ecology and presence of endohyphal bacteria is reflected in genomic diversity of Mucoromycotina.</title>
        <authorList>
            <person name="Muszewska A."/>
            <person name="Okrasinska A."/>
            <person name="Steczkiewicz K."/>
            <person name="Drgas O."/>
            <person name="Orlowska M."/>
            <person name="Perlinska-Lenart U."/>
            <person name="Aleksandrzak-Piekarczyk T."/>
            <person name="Szatraj K."/>
            <person name="Zielenkiewicz U."/>
            <person name="Pilsyk S."/>
            <person name="Malc E."/>
            <person name="Mieczkowski P."/>
            <person name="Kruszewska J.S."/>
            <person name="Biernat P."/>
            <person name="Pawlowska J."/>
        </authorList>
    </citation>
    <scope>NUCLEOTIDE SEQUENCE [LARGE SCALE GENOMIC DNA]</scope>
    <source>
        <strain evidence="2 3">CBS 142.35</strain>
    </source>
</reference>
<dbReference type="AlphaFoldDB" id="A0A8H7VH64"/>
<feature type="compositionally biased region" description="Polar residues" evidence="1">
    <location>
        <begin position="1"/>
        <end position="11"/>
    </location>
</feature>